<protein>
    <submittedName>
        <fullName evidence="1">6666_t:CDS:1</fullName>
    </submittedName>
</protein>
<keyword evidence="2" id="KW-1185">Reference proteome</keyword>
<reference evidence="1" key="1">
    <citation type="submission" date="2021-06" db="EMBL/GenBank/DDBJ databases">
        <authorList>
            <person name="Kallberg Y."/>
            <person name="Tangrot J."/>
            <person name="Rosling A."/>
        </authorList>
    </citation>
    <scope>NUCLEOTIDE SEQUENCE</scope>
    <source>
        <strain evidence="1">MA461A</strain>
    </source>
</reference>
<gene>
    <name evidence="1" type="ORF">RPERSI_LOCUS4194</name>
</gene>
<name>A0ACA9LXH2_9GLOM</name>
<evidence type="ECO:0000313" key="1">
    <source>
        <dbReference type="EMBL" id="CAG8556921.1"/>
    </source>
</evidence>
<sequence>MFSKKEKFALARERLLELDERDSVIENSTIEENTIEVKPKEIIVYNDVPLESYLKFREKEQKFHVFIRLKKGNVIAYDMMSGVHGAVQAQLIHLMICWSKQLIVSNDVDITVGQNSVYSPEPLQREDPNPRIVVEIGKTESLDSLNNLAEEYFSARTNIQIYLAIKIWPRRSDGTAAMLALLYLRNNVVPNPALNSSNPLLNTQPTITLLNTVPSLAISFGTAPLHHQQLMFVQNTGVPIGVPDNFSIDLWELQKKALIRL</sequence>
<comment type="caution">
    <text evidence="1">The sequence shown here is derived from an EMBL/GenBank/DDBJ whole genome shotgun (WGS) entry which is preliminary data.</text>
</comment>
<evidence type="ECO:0000313" key="2">
    <source>
        <dbReference type="Proteomes" id="UP000789920"/>
    </source>
</evidence>
<dbReference type="EMBL" id="CAJVQC010005666">
    <property type="protein sequence ID" value="CAG8556921.1"/>
    <property type="molecule type" value="Genomic_DNA"/>
</dbReference>
<proteinExistence type="predicted"/>
<dbReference type="Proteomes" id="UP000789920">
    <property type="component" value="Unassembled WGS sequence"/>
</dbReference>
<feature type="non-terminal residue" evidence="1">
    <location>
        <position position="261"/>
    </location>
</feature>
<accession>A0ACA9LXH2</accession>
<organism evidence="1 2">
    <name type="scientific">Racocetra persica</name>
    <dbReference type="NCBI Taxonomy" id="160502"/>
    <lineage>
        <taxon>Eukaryota</taxon>
        <taxon>Fungi</taxon>
        <taxon>Fungi incertae sedis</taxon>
        <taxon>Mucoromycota</taxon>
        <taxon>Glomeromycotina</taxon>
        <taxon>Glomeromycetes</taxon>
        <taxon>Diversisporales</taxon>
        <taxon>Gigasporaceae</taxon>
        <taxon>Racocetra</taxon>
    </lineage>
</organism>